<dbReference type="Proteomes" id="UP001523219">
    <property type="component" value="Unassembled WGS sequence"/>
</dbReference>
<organism evidence="1 2">
    <name type="scientific">Streptomyces macrolidinus</name>
    <dbReference type="NCBI Taxonomy" id="2952607"/>
    <lineage>
        <taxon>Bacteria</taxon>
        <taxon>Bacillati</taxon>
        <taxon>Actinomycetota</taxon>
        <taxon>Actinomycetes</taxon>
        <taxon>Kitasatosporales</taxon>
        <taxon>Streptomycetaceae</taxon>
        <taxon>Streptomyces</taxon>
    </lineage>
</organism>
<keyword evidence="2" id="KW-1185">Reference proteome</keyword>
<dbReference type="RefSeq" id="WP_252425452.1">
    <property type="nucleotide sequence ID" value="NZ_JAMWMR010000011.1"/>
</dbReference>
<protein>
    <submittedName>
        <fullName evidence="1">Uncharacterized protein</fullName>
    </submittedName>
</protein>
<evidence type="ECO:0000313" key="1">
    <source>
        <dbReference type="EMBL" id="MCN9242157.1"/>
    </source>
</evidence>
<reference evidence="1 2" key="1">
    <citation type="submission" date="2022-05" db="EMBL/GenBank/DDBJ databases">
        <title>Streptomyces sp. nov. RY43-2 isolated from soil of a peat swamp forest.</title>
        <authorList>
            <person name="Kanchanasin P."/>
            <person name="Tanasupawat S."/>
            <person name="Phongsopitanun W."/>
        </authorList>
    </citation>
    <scope>NUCLEOTIDE SEQUENCE [LARGE SCALE GENOMIC DNA]</scope>
    <source>
        <strain evidence="1 2">RY43-2</strain>
    </source>
</reference>
<comment type="caution">
    <text evidence="1">The sequence shown here is derived from an EMBL/GenBank/DDBJ whole genome shotgun (WGS) entry which is preliminary data.</text>
</comment>
<gene>
    <name evidence="1" type="ORF">NGF19_15390</name>
</gene>
<dbReference type="EMBL" id="JAMWMR010000011">
    <property type="protein sequence ID" value="MCN9242157.1"/>
    <property type="molecule type" value="Genomic_DNA"/>
</dbReference>
<name>A0ABT0ZF15_9ACTN</name>
<evidence type="ECO:0000313" key="2">
    <source>
        <dbReference type="Proteomes" id="UP001523219"/>
    </source>
</evidence>
<accession>A0ABT0ZF15</accession>
<proteinExistence type="predicted"/>
<sequence>MTAGELVAAGELMTARAEVSALDDHLVAVALDGLVNSLGYWGHEGALAGIERTGRYLAGTWNPTTPDEGPGMAGKGSWTQFMGRIGAVAVPRWSPRAMSGADGCSRCCGSGRKAPSPLRGSRIRTGVVRTAGDRATRWTLGCVKWICPLC</sequence>